<gene>
    <name evidence="1" type="ORF">GCM10007359_05890</name>
</gene>
<sequence>MAQGFKSTRKGITASFTPEEAELMIKLFNDVALALEPEQGDDEDPLAALVGIKENTEAPTDPALARMLPVASDDPEVADEFRRYTEINLRQQKIAHLKMAAMDLQTGHLTLDAEHASAWAKALNDVRLTLGARLNITSEADAAQVGEKVDWKQIDSVEDYMAFVYNFVSWVQDTLMEAMLSEIETDR</sequence>
<evidence type="ECO:0000313" key="2">
    <source>
        <dbReference type="Proteomes" id="UP000600171"/>
    </source>
</evidence>
<organism evidence="1 2">
    <name type="scientific">Rothia aerolata</name>
    <dbReference type="NCBI Taxonomy" id="1812262"/>
    <lineage>
        <taxon>Bacteria</taxon>
        <taxon>Bacillati</taxon>
        <taxon>Actinomycetota</taxon>
        <taxon>Actinomycetes</taxon>
        <taxon>Micrococcales</taxon>
        <taxon>Micrococcaceae</taxon>
        <taxon>Rothia</taxon>
    </lineage>
</organism>
<dbReference type="AlphaFoldDB" id="A0A917MR64"/>
<evidence type="ECO:0000313" key="1">
    <source>
        <dbReference type="EMBL" id="GGH59061.1"/>
    </source>
</evidence>
<dbReference type="InterPro" id="IPR018561">
    <property type="entry name" value="AosR"/>
</dbReference>
<dbReference type="Pfam" id="PF09438">
    <property type="entry name" value="DUF2017"/>
    <property type="match status" value="1"/>
</dbReference>
<name>A0A917MR64_9MICC</name>
<comment type="caution">
    <text evidence="1">The sequence shown here is derived from an EMBL/GenBank/DDBJ whole genome shotgun (WGS) entry which is preliminary data.</text>
</comment>
<dbReference type="Proteomes" id="UP000600171">
    <property type="component" value="Unassembled WGS sequence"/>
</dbReference>
<evidence type="ECO:0008006" key="3">
    <source>
        <dbReference type="Google" id="ProtNLM"/>
    </source>
</evidence>
<protein>
    <recommendedName>
        <fullName evidence="3">DUF2017 domain-containing protein</fullName>
    </recommendedName>
</protein>
<proteinExistence type="predicted"/>
<keyword evidence="2" id="KW-1185">Reference proteome</keyword>
<reference evidence="1 2" key="1">
    <citation type="journal article" date="2014" name="Int. J. Syst. Evol. Microbiol.">
        <title>Complete genome sequence of Corynebacterium casei LMG S-19264T (=DSM 44701T), isolated from a smear-ripened cheese.</title>
        <authorList>
            <consortium name="US DOE Joint Genome Institute (JGI-PGF)"/>
            <person name="Walter F."/>
            <person name="Albersmeier A."/>
            <person name="Kalinowski J."/>
            <person name="Ruckert C."/>
        </authorList>
    </citation>
    <scope>NUCLEOTIDE SEQUENCE [LARGE SCALE GENOMIC DNA]</scope>
    <source>
        <strain evidence="1 2">CCM 8669</strain>
    </source>
</reference>
<dbReference type="EMBL" id="BMDC01000001">
    <property type="protein sequence ID" value="GGH59061.1"/>
    <property type="molecule type" value="Genomic_DNA"/>
</dbReference>
<dbReference type="RefSeq" id="WP_188358823.1">
    <property type="nucleotide sequence ID" value="NZ_BMDC01000001.1"/>
</dbReference>
<accession>A0A917MR64</accession>